<dbReference type="SUPFAM" id="SSF111384">
    <property type="entry name" value="OmpH-like"/>
    <property type="match status" value="1"/>
</dbReference>
<dbReference type="PANTHER" id="PTHR35089:SF1">
    <property type="entry name" value="CHAPERONE PROTEIN SKP"/>
    <property type="match status" value="1"/>
</dbReference>
<keyword evidence="5" id="KW-1185">Reference proteome</keyword>
<dbReference type="Gene3D" id="3.30.910.20">
    <property type="entry name" value="Skp domain"/>
    <property type="match status" value="1"/>
</dbReference>
<dbReference type="Proteomes" id="UP000294930">
    <property type="component" value="Unassembled WGS sequence"/>
</dbReference>
<dbReference type="PANTHER" id="PTHR35089">
    <property type="entry name" value="CHAPERONE PROTEIN SKP"/>
    <property type="match status" value="1"/>
</dbReference>
<evidence type="ECO:0000256" key="1">
    <source>
        <dbReference type="ARBA" id="ARBA00009091"/>
    </source>
</evidence>
<proteinExistence type="inferred from homology"/>
<evidence type="ECO:0000313" key="4">
    <source>
        <dbReference type="EMBL" id="TDY13562.1"/>
    </source>
</evidence>
<reference evidence="4 5" key="1">
    <citation type="submission" date="2019-03" db="EMBL/GenBank/DDBJ databases">
        <title>Genomic Encyclopedia of Type Strains, Phase III (KMG-III): the genomes of soil and plant-associated and newly described type strains.</title>
        <authorList>
            <person name="Whitman W."/>
        </authorList>
    </citation>
    <scope>NUCLEOTIDE SEQUENCE [LARGE SCALE GENOMIC DNA]</scope>
    <source>
        <strain evidence="4 5">CGMCC 1.10957</strain>
    </source>
</reference>
<evidence type="ECO:0000313" key="5">
    <source>
        <dbReference type="Proteomes" id="UP000294930"/>
    </source>
</evidence>
<comment type="caution">
    <text evidence="4">The sequence shown here is derived from an EMBL/GenBank/DDBJ whole genome shotgun (WGS) entry which is preliminary data.</text>
</comment>
<accession>A0ABY2G710</accession>
<dbReference type="EMBL" id="SOQZ01000001">
    <property type="protein sequence ID" value="TDY13562.1"/>
    <property type="molecule type" value="Genomic_DNA"/>
</dbReference>
<name>A0ABY2G710_9FLAO</name>
<keyword evidence="2" id="KW-0732">Signal</keyword>
<dbReference type="PROSITE" id="PS51257">
    <property type="entry name" value="PROKAR_LIPOPROTEIN"/>
    <property type="match status" value="1"/>
</dbReference>
<keyword evidence="3" id="KW-0175">Coiled coil</keyword>
<dbReference type="SMART" id="SM00935">
    <property type="entry name" value="OmpH"/>
    <property type="match status" value="1"/>
</dbReference>
<dbReference type="InterPro" id="IPR005632">
    <property type="entry name" value="Chaperone_Skp"/>
</dbReference>
<dbReference type="InterPro" id="IPR024930">
    <property type="entry name" value="Skp_dom_sf"/>
</dbReference>
<sequence>MKYLVLILVTALSFSSCQEQQKLAFIDNGKVINEYQEKIDLEKKYEQKDLAFQKRRDSMISNYQLELKEAQLKAKNMSQANLQKLSQEIQQKEQLLTQRIQMEQQQMQKAFQTDIDSLIVKVKNFVNDYGKKNQYSYIFGTSDTAASVLYGSEDLSQTIIDALNADYKKEE</sequence>
<organism evidence="4 5">
    <name type="scientific">Meridianimaribacter flavus</name>
    <dbReference type="NCBI Taxonomy" id="571115"/>
    <lineage>
        <taxon>Bacteria</taxon>
        <taxon>Pseudomonadati</taxon>
        <taxon>Bacteroidota</taxon>
        <taxon>Flavobacteriia</taxon>
        <taxon>Flavobacteriales</taxon>
        <taxon>Flavobacteriaceae</taxon>
        <taxon>Meridianimaribacter</taxon>
    </lineage>
</organism>
<comment type="similarity">
    <text evidence="1">Belongs to the Skp family.</text>
</comment>
<dbReference type="Pfam" id="PF03938">
    <property type="entry name" value="OmpH"/>
    <property type="match status" value="1"/>
</dbReference>
<protein>
    <submittedName>
        <fullName evidence="4">Periplasmic chaperone for outer membrane proteins Skp</fullName>
    </submittedName>
</protein>
<gene>
    <name evidence="4" type="ORF">A8975_0155</name>
</gene>
<evidence type="ECO:0000256" key="3">
    <source>
        <dbReference type="SAM" id="Coils"/>
    </source>
</evidence>
<feature type="coiled-coil region" evidence="3">
    <location>
        <begin position="60"/>
        <end position="105"/>
    </location>
</feature>
<evidence type="ECO:0000256" key="2">
    <source>
        <dbReference type="ARBA" id="ARBA00022729"/>
    </source>
</evidence>
<dbReference type="RefSeq" id="WP_134198340.1">
    <property type="nucleotide sequence ID" value="NZ_SOQZ01000001.1"/>
</dbReference>